<organism evidence="1 2">
    <name type="scientific">Arthrobacter sulfonylureivorans</name>
    <dbReference type="NCBI Taxonomy" id="2486855"/>
    <lineage>
        <taxon>Bacteria</taxon>
        <taxon>Bacillati</taxon>
        <taxon>Actinomycetota</taxon>
        <taxon>Actinomycetes</taxon>
        <taxon>Micrococcales</taxon>
        <taxon>Micrococcaceae</taxon>
        <taxon>Arthrobacter</taxon>
    </lineage>
</organism>
<dbReference type="EMBL" id="CP093326">
    <property type="protein sequence ID" value="UNK47367.1"/>
    <property type="molecule type" value="Genomic_DNA"/>
</dbReference>
<sequence>MELQNVDRRLDEAMSPQVRVSHVVWRASVIGGIALEARRPVVIARRSILGLLGGSAVAAIVSVLDPLPARAQIQAVAQGNSPTALAAAEYRKVMESTQGLKGGRCFIKRISDTSWEVGYQMDRVRWAVYTLKAPEVPGPRAAYDRVPQLHTAYIRMPRSRHRCKDRARWKYSKAWKVQTSYGYLRALPGAPSAAYALPPGSRSVCLHTASHVANGLVRVRLTDERGKSVTLTGAKKGRDLMAAGVVSRASMASGAVTSGSRYVDTYEPGSQNGREQVKMLAENLDPARKYTLKVWPVNVKLKGRTNKYAGIFGASVETQKPNSGTHWVTVERMGTSWRSHSAHEYALNVGIGGRDVFIGGVHGYDAPVSLAVYVDGQRKSQIPNGKTYVGTSIRLERKTRLEHPGVRDNGKAADALVRYSMTRWGLKVNRTVRWAVKGTYKRPYFVMWPTSLERVTWIGADRNWDADRNLGKGAKAHLGFQKSLTCVAWNPGSKHIGVCDYSLDSVAGWQWGTEKKPQVYYEDRSSGIKKLYVCPLPAGTNRSFKAGETFRAESTYRMGRVPSADSLLNRG</sequence>
<evidence type="ECO:0000313" key="2">
    <source>
        <dbReference type="Proteomes" id="UP000829069"/>
    </source>
</evidence>
<evidence type="ECO:0000313" key="1">
    <source>
        <dbReference type="EMBL" id="UNK47367.1"/>
    </source>
</evidence>
<name>A0ABY3WAJ5_9MICC</name>
<dbReference type="RefSeq" id="WP_241915127.1">
    <property type="nucleotide sequence ID" value="NZ_CP093326.1"/>
</dbReference>
<reference evidence="1 2" key="1">
    <citation type="submission" date="2022-03" db="EMBL/GenBank/DDBJ databases">
        <title>Isotopic signatures of nitrous oxide derived from detoxification processes.</title>
        <authorList>
            <person name="Behrendt U."/>
            <person name="Buchen C."/>
            <person name="Well R."/>
            <person name="Ulrich A."/>
            <person name="Rohe L."/>
            <person name="Kolb S."/>
            <person name="Schloter M."/>
            <person name="Horn M.A."/>
            <person name="Augustin J."/>
        </authorList>
    </citation>
    <scope>NUCLEOTIDE SEQUENCE [LARGE SCALE GENOMIC DNA]</scope>
    <source>
        <strain evidence="1 2">S4-C24</strain>
    </source>
</reference>
<proteinExistence type="predicted"/>
<dbReference type="Proteomes" id="UP000829069">
    <property type="component" value="Chromosome"/>
</dbReference>
<accession>A0ABY3WAJ5</accession>
<protein>
    <submittedName>
        <fullName evidence="1">Uncharacterized protein</fullName>
    </submittedName>
</protein>
<keyword evidence="2" id="KW-1185">Reference proteome</keyword>
<gene>
    <name evidence="1" type="ORF">MNQ99_08575</name>
</gene>